<protein>
    <recommendedName>
        <fullName evidence="4">TIGR03067 domain-containing protein</fullName>
    </recommendedName>
</protein>
<dbReference type="KEGG" id="fmr:Fuma_02564"/>
<evidence type="ECO:0008006" key="4">
    <source>
        <dbReference type="Google" id="ProtNLM"/>
    </source>
</evidence>
<organism evidence="2 3">
    <name type="scientific">Fuerstiella marisgermanici</name>
    <dbReference type="NCBI Taxonomy" id="1891926"/>
    <lineage>
        <taxon>Bacteria</taxon>
        <taxon>Pseudomonadati</taxon>
        <taxon>Planctomycetota</taxon>
        <taxon>Planctomycetia</taxon>
        <taxon>Planctomycetales</taxon>
        <taxon>Planctomycetaceae</taxon>
        <taxon>Fuerstiella</taxon>
    </lineage>
</organism>
<dbReference type="EMBL" id="CP017641">
    <property type="protein sequence ID" value="APZ92952.1"/>
    <property type="molecule type" value="Genomic_DNA"/>
</dbReference>
<gene>
    <name evidence="2" type="ORF">Fuma_02564</name>
</gene>
<dbReference type="STRING" id="1891926.Fuma_02564"/>
<evidence type="ECO:0000256" key="1">
    <source>
        <dbReference type="SAM" id="SignalP"/>
    </source>
</evidence>
<dbReference type="AlphaFoldDB" id="A0A1P8WFW4"/>
<evidence type="ECO:0000313" key="2">
    <source>
        <dbReference type="EMBL" id="APZ92952.1"/>
    </source>
</evidence>
<proteinExistence type="predicted"/>
<dbReference type="RefSeq" id="WP_077024500.1">
    <property type="nucleotide sequence ID" value="NZ_CP017641.1"/>
</dbReference>
<evidence type="ECO:0000313" key="3">
    <source>
        <dbReference type="Proteomes" id="UP000187735"/>
    </source>
</evidence>
<accession>A0A1P8WFW4</accession>
<reference evidence="2 3" key="1">
    <citation type="journal article" date="2016" name="Front. Microbiol.">
        <title>Fuerstia marisgermanicae gen. nov., sp. nov., an Unusual Member of the Phylum Planctomycetes from the German Wadden Sea.</title>
        <authorList>
            <person name="Kohn T."/>
            <person name="Heuer A."/>
            <person name="Jogler M."/>
            <person name="Vollmers J."/>
            <person name="Boedeker C."/>
            <person name="Bunk B."/>
            <person name="Rast P."/>
            <person name="Borchert D."/>
            <person name="Glockner I."/>
            <person name="Freese H.M."/>
            <person name="Klenk H.P."/>
            <person name="Overmann J."/>
            <person name="Kaster A.K."/>
            <person name="Rohde M."/>
            <person name="Wiegand S."/>
            <person name="Jogler C."/>
        </authorList>
    </citation>
    <scope>NUCLEOTIDE SEQUENCE [LARGE SCALE GENOMIC DNA]</scope>
    <source>
        <strain evidence="2 3">NH11</strain>
    </source>
</reference>
<keyword evidence="1" id="KW-0732">Signal</keyword>
<feature type="signal peptide" evidence="1">
    <location>
        <begin position="1"/>
        <end position="22"/>
    </location>
</feature>
<dbReference type="OrthoDB" id="284756at2"/>
<name>A0A1P8WFW4_9PLAN</name>
<keyword evidence="3" id="KW-1185">Reference proteome</keyword>
<dbReference type="Proteomes" id="UP000187735">
    <property type="component" value="Chromosome"/>
</dbReference>
<sequence precursor="true">MKPTTLVTVTLPLLAVCLIAAAQDAPKQNDKDADLTADLKLIQGSWELQHGNEGQGRPTTRSIKTIEGNKETLRRYNAKTGKKTHEHSMLIKLSKSGEVRVCTFYREGSTPENGASFVYKVDEENYYDVPGLLQGREYRNYQESPKVWHWKRLARDKIPVEAP</sequence>
<feature type="chain" id="PRO_5012794924" description="TIGR03067 domain-containing protein" evidence="1">
    <location>
        <begin position="23"/>
        <end position="163"/>
    </location>
</feature>